<dbReference type="EC" id="1.3.99.26" evidence="8"/>
<evidence type="ECO:0000256" key="3">
    <source>
        <dbReference type="ARBA" id="ARBA00023002"/>
    </source>
</evidence>
<dbReference type="Gene3D" id="3.50.50.60">
    <property type="entry name" value="FAD/NAD(P)-binding domain"/>
    <property type="match status" value="2"/>
</dbReference>
<evidence type="ECO:0000256" key="1">
    <source>
        <dbReference type="ARBA" id="ARBA00004829"/>
    </source>
</evidence>
<evidence type="ECO:0000256" key="6">
    <source>
        <dbReference type="SAM" id="Coils"/>
    </source>
</evidence>
<dbReference type="NCBIfam" id="TIGR02734">
    <property type="entry name" value="crtI_fam"/>
    <property type="match status" value="1"/>
</dbReference>
<name>A0ABS2PE51_9BACL</name>
<accession>A0ABS2PE51</accession>
<reference evidence="8 9" key="1">
    <citation type="submission" date="2021-01" db="EMBL/GenBank/DDBJ databases">
        <title>Genomic Encyclopedia of Type Strains, Phase IV (KMG-IV): sequencing the most valuable type-strain genomes for metagenomic binning, comparative biology and taxonomic classification.</title>
        <authorList>
            <person name="Goeker M."/>
        </authorList>
    </citation>
    <scope>NUCLEOTIDE SEQUENCE [LARGE SCALE GENOMIC DNA]</scope>
    <source>
        <strain evidence="8 9">DSM 25540</strain>
    </source>
</reference>
<evidence type="ECO:0000256" key="2">
    <source>
        <dbReference type="ARBA" id="ARBA00022746"/>
    </source>
</evidence>
<sequence>MKTAIIGGGIGGMMTALNLTKEDLTTRTITIYEKDERLGGRLRYKERDGYKVDEGPTIVLLPNLLISLLESAGIDCEQLDMLRCDPLYALHYEDGQTFYKWSDEQLQMEEIKRHYPGEEEGYKKYMTVMKENFNSGKEAFLDQAFVDRKQFFTLENTRKLLKMHVYESMNKTTSRYFKSKRLQEAFSFQSLYIGGNPKATPALYSLIPYSEHADGIWYVRGGYAKLAQILQQELERRGVTIKLKTAVKEVITEGNVATGIVEEHGGLQHFDEVIVNGDLPMMDRLFTTHKTKRTYEPSSGCLLIYAGVDGAYDEQNIHQFFMSNEHEQHMNDVFKEKKWHNNPSFYLFNPSMIDDTLAPAGKSVLYFLVPAPVNETLDNEAEYVERVLQRAEQQYEGLRERIEWFEVKTPQDAALEGLFAGGSFGIAPSYKQSGVFRPQFQPYAYKNVYAVGASIHPGGGIPIVMQGAQLLVDHLLTKEMKERRSHA</sequence>
<comment type="similarity">
    <text evidence="4">Belongs to the carotenoid/retinoid oxidoreductase family. CrtN subfamily.</text>
</comment>
<keyword evidence="3 5" id="KW-0560">Oxidoreductase</keyword>
<feature type="coiled-coil region" evidence="6">
    <location>
        <begin position="374"/>
        <end position="408"/>
    </location>
</feature>
<gene>
    <name evidence="8" type="ORF">JOD17_002708</name>
</gene>
<dbReference type="EC" id="1.3.99.31" evidence="8"/>
<dbReference type="InterPro" id="IPR036188">
    <property type="entry name" value="FAD/NAD-bd_sf"/>
</dbReference>
<dbReference type="PANTHER" id="PTHR43734:SF1">
    <property type="entry name" value="PHYTOENE DESATURASE"/>
    <property type="match status" value="1"/>
</dbReference>
<protein>
    <submittedName>
        <fullName evidence="8">Phytoene desaturase</fullName>
        <ecNumber evidence="8">1.3.99.26</ecNumber>
        <ecNumber evidence="8">1.3.99.28</ecNumber>
        <ecNumber evidence="8">1.3.99.29</ecNumber>
        <ecNumber evidence="8">1.3.99.31</ecNumber>
    </submittedName>
</protein>
<dbReference type="EC" id="1.3.99.29" evidence="8"/>
<dbReference type="SUPFAM" id="SSF51905">
    <property type="entry name" value="FAD/NAD(P)-binding domain"/>
    <property type="match status" value="1"/>
</dbReference>
<dbReference type="Proteomes" id="UP000741863">
    <property type="component" value="Unassembled WGS sequence"/>
</dbReference>
<evidence type="ECO:0000256" key="5">
    <source>
        <dbReference type="RuleBase" id="RU362075"/>
    </source>
</evidence>
<dbReference type="Pfam" id="PF01593">
    <property type="entry name" value="Amino_oxidase"/>
    <property type="match status" value="1"/>
</dbReference>
<keyword evidence="9" id="KW-1185">Reference proteome</keyword>
<organism evidence="8 9">
    <name type="scientific">Geomicrobium sediminis</name>
    <dbReference type="NCBI Taxonomy" id="1347788"/>
    <lineage>
        <taxon>Bacteria</taxon>
        <taxon>Bacillati</taxon>
        <taxon>Bacillota</taxon>
        <taxon>Bacilli</taxon>
        <taxon>Bacillales</taxon>
        <taxon>Geomicrobium</taxon>
    </lineage>
</organism>
<evidence type="ECO:0000313" key="9">
    <source>
        <dbReference type="Proteomes" id="UP000741863"/>
    </source>
</evidence>
<dbReference type="EMBL" id="JAFBEC010000007">
    <property type="protein sequence ID" value="MBM7633614.1"/>
    <property type="molecule type" value="Genomic_DNA"/>
</dbReference>
<dbReference type="PANTHER" id="PTHR43734">
    <property type="entry name" value="PHYTOENE DESATURASE"/>
    <property type="match status" value="1"/>
</dbReference>
<keyword evidence="6" id="KW-0175">Coiled coil</keyword>
<evidence type="ECO:0000256" key="4">
    <source>
        <dbReference type="ARBA" id="ARBA00038322"/>
    </source>
</evidence>
<feature type="domain" description="Amine oxidase" evidence="7">
    <location>
        <begin position="10"/>
        <end position="461"/>
    </location>
</feature>
<dbReference type="InterPro" id="IPR002937">
    <property type="entry name" value="Amino_oxidase"/>
</dbReference>
<comment type="caution">
    <text evidence="8">The sequence shown here is derived from an EMBL/GenBank/DDBJ whole genome shotgun (WGS) entry which is preliminary data.</text>
</comment>
<keyword evidence="2 5" id="KW-0125">Carotenoid biosynthesis</keyword>
<dbReference type="Gene3D" id="3.90.660.20">
    <property type="entry name" value="Protoporphyrinogen oxidase, mitochondrial, domain 2"/>
    <property type="match status" value="1"/>
</dbReference>
<comment type="pathway">
    <text evidence="1 5">Carotenoid biosynthesis.</text>
</comment>
<dbReference type="RefSeq" id="WP_204698309.1">
    <property type="nucleotide sequence ID" value="NZ_JAFBEC010000007.1"/>
</dbReference>
<evidence type="ECO:0000313" key="8">
    <source>
        <dbReference type="EMBL" id="MBM7633614.1"/>
    </source>
</evidence>
<evidence type="ECO:0000259" key="7">
    <source>
        <dbReference type="Pfam" id="PF01593"/>
    </source>
</evidence>
<dbReference type="EC" id="1.3.99.28" evidence="8"/>
<dbReference type="GO" id="GO:0016491">
    <property type="term" value="F:oxidoreductase activity"/>
    <property type="evidence" value="ECO:0007669"/>
    <property type="project" value="UniProtKB-KW"/>
</dbReference>
<dbReference type="InterPro" id="IPR014105">
    <property type="entry name" value="Carotenoid/retinoid_OxRdtase"/>
</dbReference>
<proteinExistence type="inferred from homology"/>